<keyword evidence="2" id="KW-1185">Reference proteome</keyword>
<dbReference type="AlphaFoldDB" id="A0A2H3D4J4"/>
<dbReference type="EMBL" id="KZ293702">
    <property type="protein sequence ID" value="PBK83967.1"/>
    <property type="molecule type" value="Genomic_DNA"/>
</dbReference>
<sequence>MLLLFPNFADHAAFELPSKRTKKRTPPAIAVVLRMPLILVLQCTVLTPFPRHSLTGKVDESFYCPVSRSFHHRLLWIRKSRFPLCELEYDHISGTSVVERRRPATTAECWVLWRFYWFSTVILGLPLRLRGLQVGGTILLLRLTMASAVRLANSVRFRTVLVYLYQAVG</sequence>
<dbReference type="Proteomes" id="UP000217790">
    <property type="component" value="Unassembled WGS sequence"/>
</dbReference>
<reference evidence="2" key="1">
    <citation type="journal article" date="2017" name="Nat. Ecol. Evol.">
        <title>Genome expansion and lineage-specific genetic innovations in the forest pathogenic fungi Armillaria.</title>
        <authorList>
            <person name="Sipos G."/>
            <person name="Prasanna A.N."/>
            <person name="Walter M.C."/>
            <person name="O'Connor E."/>
            <person name="Balint B."/>
            <person name="Krizsan K."/>
            <person name="Kiss B."/>
            <person name="Hess J."/>
            <person name="Varga T."/>
            <person name="Slot J."/>
            <person name="Riley R."/>
            <person name="Boka B."/>
            <person name="Rigling D."/>
            <person name="Barry K."/>
            <person name="Lee J."/>
            <person name="Mihaltcheva S."/>
            <person name="LaButti K."/>
            <person name="Lipzen A."/>
            <person name="Waldron R."/>
            <person name="Moloney N.M."/>
            <person name="Sperisen C."/>
            <person name="Kredics L."/>
            <person name="Vagvoelgyi C."/>
            <person name="Patrignani A."/>
            <person name="Fitzpatrick D."/>
            <person name="Nagy I."/>
            <person name="Doyle S."/>
            <person name="Anderson J.B."/>
            <person name="Grigoriev I.V."/>
            <person name="Gueldener U."/>
            <person name="Muensterkoetter M."/>
            <person name="Nagy L.G."/>
        </authorList>
    </citation>
    <scope>NUCLEOTIDE SEQUENCE [LARGE SCALE GENOMIC DNA]</scope>
    <source>
        <strain evidence="2">Ar21-2</strain>
    </source>
</reference>
<organism evidence="1 2">
    <name type="scientific">Armillaria gallica</name>
    <name type="common">Bulbous honey fungus</name>
    <name type="synonym">Armillaria bulbosa</name>
    <dbReference type="NCBI Taxonomy" id="47427"/>
    <lineage>
        <taxon>Eukaryota</taxon>
        <taxon>Fungi</taxon>
        <taxon>Dikarya</taxon>
        <taxon>Basidiomycota</taxon>
        <taxon>Agaricomycotina</taxon>
        <taxon>Agaricomycetes</taxon>
        <taxon>Agaricomycetidae</taxon>
        <taxon>Agaricales</taxon>
        <taxon>Marasmiineae</taxon>
        <taxon>Physalacriaceae</taxon>
        <taxon>Armillaria</taxon>
    </lineage>
</organism>
<evidence type="ECO:0000313" key="2">
    <source>
        <dbReference type="Proteomes" id="UP000217790"/>
    </source>
</evidence>
<proteinExistence type="predicted"/>
<accession>A0A2H3D4J4</accession>
<gene>
    <name evidence="1" type="ORF">ARMGADRAFT_623851</name>
</gene>
<evidence type="ECO:0000313" key="1">
    <source>
        <dbReference type="EMBL" id="PBK83967.1"/>
    </source>
</evidence>
<name>A0A2H3D4J4_ARMGA</name>
<protein>
    <submittedName>
        <fullName evidence="1">Uncharacterized protein</fullName>
    </submittedName>
</protein>
<dbReference type="InParanoid" id="A0A2H3D4J4"/>